<evidence type="ECO:0000313" key="3">
    <source>
        <dbReference type="Proteomes" id="UP001279642"/>
    </source>
</evidence>
<feature type="region of interest" description="Disordered" evidence="1">
    <location>
        <begin position="1"/>
        <end position="30"/>
    </location>
</feature>
<keyword evidence="3" id="KW-1185">Reference proteome</keyword>
<dbReference type="RefSeq" id="WP_320509753.1">
    <property type="nucleotide sequence ID" value="NZ_JAXCLW010000005.1"/>
</dbReference>
<proteinExistence type="predicted"/>
<feature type="region of interest" description="Disordered" evidence="1">
    <location>
        <begin position="62"/>
        <end position="85"/>
    </location>
</feature>
<gene>
    <name evidence="2" type="ORF">SMD27_17695</name>
</gene>
<dbReference type="EMBL" id="JAXCLW010000005">
    <property type="protein sequence ID" value="MDY0884681.1"/>
    <property type="molecule type" value="Genomic_DNA"/>
</dbReference>
<dbReference type="Proteomes" id="UP001279642">
    <property type="component" value="Unassembled WGS sequence"/>
</dbReference>
<evidence type="ECO:0000256" key="1">
    <source>
        <dbReference type="SAM" id="MobiDB-lite"/>
    </source>
</evidence>
<sequence>MSIGGKPGDAGSNPPASYEDLFDEDEADLDRPDLIRRRAYELWLQAGRSGQPDDYLATAEQQMTAEENSDFVPNLYPLNRDTDES</sequence>
<dbReference type="InterPro" id="IPR021327">
    <property type="entry name" value="DUF2934"/>
</dbReference>
<dbReference type="Pfam" id="PF11154">
    <property type="entry name" value="DUF2934"/>
    <property type="match status" value="1"/>
</dbReference>
<evidence type="ECO:0000313" key="2">
    <source>
        <dbReference type="EMBL" id="MDY0884681.1"/>
    </source>
</evidence>
<accession>A0ABU5EEN8</accession>
<name>A0ABU5EEN8_9PROT</name>
<protein>
    <submittedName>
        <fullName evidence="2">DUF2934 domain-containing protein</fullName>
    </submittedName>
</protein>
<reference evidence="2 3" key="1">
    <citation type="journal article" date="2016" name="Antonie Van Leeuwenhoek">
        <title>Dongia soli sp. nov., isolated from soil from Dokdo, Korea.</title>
        <authorList>
            <person name="Kim D.U."/>
            <person name="Lee H."/>
            <person name="Kim H."/>
            <person name="Kim S.G."/>
            <person name="Ka J.O."/>
        </authorList>
    </citation>
    <scope>NUCLEOTIDE SEQUENCE [LARGE SCALE GENOMIC DNA]</scope>
    <source>
        <strain evidence="2 3">D78</strain>
    </source>
</reference>
<organism evidence="2 3">
    <name type="scientific">Dongia soli</name>
    <dbReference type="NCBI Taxonomy" id="600628"/>
    <lineage>
        <taxon>Bacteria</taxon>
        <taxon>Pseudomonadati</taxon>
        <taxon>Pseudomonadota</taxon>
        <taxon>Alphaproteobacteria</taxon>
        <taxon>Rhodospirillales</taxon>
        <taxon>Dongiaceae</taxon>
        <taxon>Dongia</taxon>
    </lineage>
</organism>
<comment type="caution">
    <text evidence="2">The sequence shown here is derived from an EMBL/GenBank/DDBJ whole genome shotgun (WGS) entry which is preliminary data.</text>
</comment>